<dbReference type="Pfam" id="PF00209">
    <property type="entry name" value="SNF"/>
    <property type="match status" value="2"/>
</dbReference>
<evidence type="ECO:0008006" key="11">
    <source>
        <dbReference type="Google" id="ProtNLM"/>
    </source>
</evidence>
<evidence type="ECO:0000313" key="10">
    <source>
        <dbReference type="Proteomes" id="UP000054047"/>
    </source>
</evidence>
<dbReference type="InterPro" id="IPR000175">
    <property type="entry name" value="Na/ntran_symport"/>
</dbReference>
<evidence type="ECO:0000256" key="3">
    <source>
        <dbReference type="ARBA" id="ARBA00022692"/>
    </source>
</evidence>
<evidence type="ECO:0000256" key="7">
    <source>
        <dbReference type="PIRSR" id="PIRSR600175-1"/>
    </source>
</evidence>
<dbReference type="PANTHER" id="PTHR11616">
    <property type="entry name" value="SODIUM/CHLORIDE DEPENDENT TRANSPORTER"/>
    <property type="match status" value="1"/>
</dbReference>
<keyword evidence="10" id="KW-1185">Reference proteome</keyword>
<dbReference type="EMBL" id="KN732844">
    <property type="protein sequence ID" value="KIH58667.1"/>
    <property type="molecule type" value="Genomic_DNA"/>
</dbReference>
<dbReference type="GO" id="GO:0046872">
    <property type="term" value="F:metal ion binding"/>
    <property type="evidence" value="ECO:0007669"/>
    <property type="project" value="UniProtKB-KW"/>
</dbReference>
<dbReference type="InterPro" id="IPR037272">
    <property type="entry name" value="SNS_sf"/>
</dbReference>
<feature type="transmembrane region" description="Helical" evidence="8">
    <location>
        <begin position="96"/>
        <end position="123"/>
    </location>
</feature>
<sequence>MESLLATISVTVGLGSLWRFPTLAYNNGGSAFLLPYLVCMLLFGLPMLYLEMVMGQCSNYGPTKLYALCIPALEGELHLFQRSPIHSNYDCNSTGLGWAMTIISLTVSVYYCVIVAWSFLYLFNSIVGGSSLWGKCNNKWNDICT</sequence>
<evidence type="ECO:0000256" key="4">
    <source>
        <dbReference type="ARBA" id="ARBA00022847"/>
    </source>
</evidence>
<dbReference type="OrthoDB" id="6581954at2759"/>
<evidence type="ECO:0000256" key="5">
    <source>
        <dbReference type="ARBA" id="ARBA00022989"/>
    </source>
</evidence>
<organism evidence="9 10">
    <name type="scientific">Ancylostoma duodenale</name>
    <dbReference type="NCBI Taxonomy" id="51022"/>
    <lineage>
        <taxon>Eukaryota</taxon>
        <taxon>Metazoa</taxon>
        <taxon>Ecdysozoa</taxon>
        <taxon>Nematoda</taxon>
        <taxon>Chromadorea</taxon>
        <taxon>Rhabditida</taxon>
        <taxon>Rhabditina</taxon>
        <taxon>Rhabditomorpha</taxon>
        <taxon>Strongyloidea</taxon>
        <taxon>Ancylostomatidae</taxon>
        <taxon>Ancylostomatinae</taxon>
        <taxon>Ancylostoma</taxon>
    </lineage>
</organism>
<gene>
    <name evidence="9" type="ORF">ANCDUO_11123</name>
</gene>
<keyword evidence="7" id="KW-0915">Sodium</keyword>
<dbReference type="Proteomes" id="UP000054047">
    <property type="component" value="Unassembled WGS sequence"/>
</dbReference>
<feature type="binding site" evidence="7">
    <location>
        <position position="12"/>
    </location>
    <ligand>
        <name>Na(+)</name>
        <dbReference type="ChEBI" id="CHEBI:29101"/>
        <label>1</label>
    </ligand>
</feature>
<keyword evidence="3 8" id="KW-0812">Transmembrane</keyword>
<dbReference type="GO" id="GO:0005886">
    <property type="term" value="C:plasma membrane"/>
    <property type="evidence" value="ECO:0007669"/>
    <property type="project" value="TreeGrafter"/>
</dbReference>
<keyword evidence="4" id="KW-0769">Symport</keyword>
<evidence type="ECO:0000256" key="1">
    <source>
        <dbReference type="ARBA" id="ARBA00004141"/>
    </source>
</evidence>
<proteinExistence type="predicted"/>
<evidence type="ECO:0000256" key="2">
    <source>
        <dbReference type="ARBA" id="ARBA00022448"/>
    </source>
</evidence>
<evidence type="ECO:0000256" key="8">
    <source>
        <dbReference type="SAM" id="Phobius"/>
    </source>
</evidence>
<keyword evidence="2" id="KW-0813">Transport</keyword>
<dbReference type="PANTHER" id="PTHR11616:SF326">
    <property type="entry name" value="SODIUM-DEPENDENT TRANSPORTER SNF-5"/>
    <property type="match status" value="1"/>
</dbReference>
<evidence type="ECO:0000256" key="6">
    <source>
        <dbReference type="ARBA" id="ARBA00023136"/>
    </source>
</evidence>
<keyword evidence="7" id="KW-0479">Metal-binding</keyword>
<dbReference type="GO" id="GO:0043005">
    <property type="term" value="C:neuron projection"/>
    <property type="evidence" value="ECO:0007669"/>
    <property type="project" value="TreeGrafter"/>
</dbReference>
<evidence type="ECO:0000313" key="9">
    <source>
        <dbReference type="EMBL" id="KIH58667.1"/>
    </source>
</evidence>
<accession>A0A0C2D911</accession>
<comment type="subcellular location">
    <subcellularLocation>
        <location evidence="1">Membrane</location>
        <topology evidence="1">Multi-pass membrane protein</topology>
    </subcellularLocation>
</comment>
<protein>
    <recommendedName>
        <fullName evidence="11">Sodium:neurotransmitter symporter family protein</fullName>
    </recommendedName>
</protein>
<keyword evidence="6 8" id="KW-0472">Membrane</keyword>
<name>A0A0C2D911_9BILA</name>
<feature type="transmembrane region" description="Helical" evidence="8">
    <location>
        <begin position="29"/>
        <end position="50"/>
    </location>
</feature>
<keyword evidence="5 8" id="KW-1133">Transmembrane helix</keyword>
<dbReference type="PROSITE" id="PS50267">
    <property type="entry name" value="NA_NEUROTRAN_SYMP_3"/>
    <property type="match status" value="1"/>
</dbReference>
<reference evidence="9 10" key="1">
    <citation type="submission" date="2013-12" db="EMBL/GenBank/DDBJ databases">
        <title>Draft genome of the parsitic nematode Ancylostoma duodenale.</title>
        <authorList>
            <person name="Mitreva M."/>
        </authorList>
    </citation>
    <scope>NUCLEOTIDE SEQUENCE [LARGE SCALE GENOMIC DNA]</scope>
    <source>
        <strain evidence="9 10">Zhejiang</strain>
    </source>
</reference>
<dbReference type="AlphaFoldDB" id="A0A0C2D911"/>
<dbReference type="GO" id="GO:0005332">
    <property type="term" value="F:gamma-aminobutyric acid:sodium:chloride symporter activity"/>
    <property type="evidence" value="ECO:0007669"/>
    <property type="project" value="TreeGrafter"/>
</dbReference>
<dbReference type="SUPFAM" id="SSF161070">
    <property type="entry name" value="SNF-like"/>
    <property type="match status" value="1"/>
</dbReference>
<dbReference type="PRINTS" id="PR00176">
    <property type="entry name" value="NANEUSMPORT"/>
</dbReference>